<evidence type="ECO:0000313" key="6">
    <source>
        <dbReference type="Proteomes" id="UP000628017"/>
    </source>
</evidence>
<reference evidence="5" key="2">
    <citation type="submission" date="2020-09" db="EMBL/GenBank/DDBJ databases">
        <authorList>
            <person name="Sun Q."/>
            <person name="Zhou Y."/>
        </authorList>
    </citation>
    <scope>NUCLEOTIDE SEQUENCE</scope>
    <source>
        <strain evidence="5">CGMCC 1.15880</strain>
    </source>
</reference>
<evidence type="ECO:0000313" key="5">
    <source>
        <dbReference type="EMBL" id="GGA07043.1"/>
    </source>
</evidence>
<feature type="region of interest" description="Disordered" evidence="2">
    <location>
        <begin position="116"/>
        <end position="250"/>
    </location>
</feature>
<feature type="region of interest" description="Disordered" evidence="2">
    <location>
        <begin position="46"/>
        <end position="81"/>
    </location>
</feature>
<organism evidence="5 6">
    <name type="scientific">Neptunicoccus cionae</name>
    <dbReference type="NCBI Taxonomy" id="2035344"/>
    <lineage>
        <taxon>Bacteria</taxon>
        <taxon>Pseudomonadati</taxon>
        <taxon>Pseudomonadota</taxon>
        <taxon>Alphaproteobacteria</taxon>
        <taxon>Rhodobacterales</taxon>
        <taxon>Paracoccaceae</taxon>
        <taxon>Neptunicoccus</taxon>
    </lineage>
</organism>
<feature type="signal peptide" evidence="3">
    <location>
        <begin position="1"/>
        <end position="26"/>
    </location>
</feature>
<keyword evidence="3" id="KW-0732">Signal</keyword>
<dbReference type="Proteomes" id="UP000628017">
    <property type="component" value="Unassembled WGS sequence"/>
</dbReference>
<dbReference type="Pfam" id="PF00691">
    <property type="entry name" value="OmpA"/>
    <property type="match status" value="1"/>
</dbReference>
<protein>
    <recommendedName>
        <fullName evidence="4">OmpA-like domain-containing protein</fullName>
    </recommendedName>
</protein>
<keyword evidence="6" id="KW-1185">Reference proteome</keyword>
<feature type="compositionally biased region" description="Low complexity" evidence="2">
    <location>
        <begin position="122"/>
        <end position="135"/>
    </location>
</feature>
<dbReference type="PANTHER" id="PTHR30329">
    <property type="entry name" value="STATOR ELEMENT OF FLAGELLAR MOTOR COMPLEX"/>
    <property type="match status" value="1"/>
</dbReference>
<name>A0A916QSN9_9RHOB</name>
<feature type="compositionally biased region" description="Basic residues" evidence="2">
    <location>
        <begin position="229"/>
        <end position="242"/>
    </location>
</feature>
<dbReference type="GO" id="GO:0016020">
    <property type="term" value="C:membrane"/>
    <property type="evidence" value="ECO:0007669"/>
    <property type="project" value="UniProtKB-UniRule"/>
</dbReference>
<proteinExistence type="predicted"/>
<feature type="compositionally biased region" description="Basic residues" evidence="2">
    <location>
        <begin position="55"/>
        <end position="64"/>
    </location>
</feature>
<gene>
    <name evidence="5" type="ORF">GCM10011498_03610</name>
</gene>
<dbReference type="InterPro" id="IPR050330">
    <property type="entry name" value="Bact_OuterMem_StrucFunc"/>
</dbReference>
<dbReference type="CDD" id="cd07185">
    <property type="entry name" value="OmpA_C-like"/>
    <property type="match status" value="1"/>
</dbReference>
<dbReference type="RefSeq" id="WP_188670344.1">
    <property type="nucleotide sequence ID" value="NZ_BMKA01000001.1"/>
</dbReference>
<evidence type="ECO:0000256" key="2">
    <source>
        <dbReference type="SAM" id="MobiDB-lite"/>
    </source>
</evidence>
<evidence type="ECO:0000256" key="1">
    <source>
        <dbReference type="PROSITE-ProRule" id="PRU00473"/>
    </source>
</evidence>
<dbReference type="PROSITE" id="PS51123">
    <property type="entry name" value="OMPA_2"/>
    <property type="match status" value="1"/>
</dbReference>
<dbReference type="InterPro" id="IPR006665">
    <property type="entry name" value="OmpA-like"/>
</dbReference>
<dbReference type="SUPFAM" id="SSF103088">
    <property type="entry name" value="OmpA-like"/>
    <property type="match status" value="1"/>
</dbReference>
<dbReference type="PANTHER" id="PTHR30329:SF21">
    <property type="entry name" value="LIPOPROTEIN YIAD-RELATED"/>
    <property type="match status" value="1"/>
</dbReference>
<comment type="caution">
    <text evidence="5">The sequence shown here is derived from an EMBL/GenBank/DDBJ whole genome shotgun (WGS) entry which is preliminary data.</text>
</comment>
<dbReference type="AlphaFoldDB" id="A0A916QSN9"/>
<keyword evidence="1" id="KW-0472">Membrane</keyword>
<dbReference type="InterPro" id="IPR036737">
    <property type="entry name" value="OmpA-like_sf"/>
</dbReference>
<evidence type="ECO:0000256" key="3">
    <source>
        <dbReference type="SAM" id="SignalP"/>
    </source>
</evidence>
<sequence>MTMQKLKSTTAVILSFALVSPHVVTAQTLDAGNNVSIAADLKVAQADTSDDNGRDKKKKKKNKNKANADAELEAEIDPETGLAVEVDADSDAQAAADKAVKKNKKKAKKAAKAEAKAEAEAEANAQGQVNAVTAEQVEEEAQKERKKKKNKNKDNQRVEATTQPDGTIAADEELTKEDKRKAKRKAKRQERREAREMEAVQVDTEASTEAANRTPKVAATQDGEADAKVKKRKEKITKKNRRASNQERAEAAVVANDDDGLNNLEKFLIGAAGVGILAAVLNNNDKVVETEGDRVVVQRGDGDYYVLKDDNALLRQPGSTVETETFSDGSSRQTIVMSDGTQVVTVRAPNGQVLSRTQYLPNGETVRLFDDTANETPVQISELPQVEEFSYASTGMSEADLRAALAASSSQDLDRTFSLQQVRQIRAVRELMPVIELSAITFDTGSAIIEADQARALATVGTAIAERISENPSEVFLIEGHTDAVGSATSNLALSDRRAESVALALTEYFNVPAQNLVVQGYGESNLRIPTETSEEANRRAAVRRITPLLKSSTSG</sequence>
<dbReference type="EMBL" id="BMKA01000001">
    <property type="protein sequence ID" value="GGA07043.1"/>
    <property type="molecule type" value="Genomic_DNA"/>
</dbReference>
<evidence type="ECO:0000259" key="4">
    <source>
        <dbReference type="PROSITE" id="PS51123"/>
    </source>
</evidence>
<reference evidence="5" key="1">
    <citation type="journal article" date="2014" name="Int. J. Syst. Evol. Microbiol.">
        <title>Complete genome sequence of Corynebacterium casei LMG S-19264T (=DSM 44701T), isolated from a smear-ripened cheese.</title>
        <authorList>
            <consortium name="US DOE Joint Genome Institute (JGI-PGF)"/>
            <person name="Walter F."/>
            <person name="Albersmeier A."/>
            <person name="Kalinowski J."/>
            <person name="Ruckert C."/>
        </authorList>
    </citation>
    <scope>NUCLEOTIDE SEQUENCE</scope>
    <source>
        <strain evidence="5">CGMCC 1.15880</strain>
    </source>
</reference>
<feature type="domain" description="OmpA-like" evidence="4">
    <location>
        <begin position="429"/>
        <end position="554"/>
    </location>
</feature>
<accession>A0A916QSN9</accession>
<feature type="chain" id="PRO_5037802315" description="OmpA-like domain-containing protein" evidence="3">
    <location>
        <begin position="27"/>
        <end position="556"/>
    </location>
</feature>
<dbReference type="Gene3D" id="3.30.1330.60">
    <property type="entry name" value="OmpA-like domain"/>
    <property type="match status" value="1"/>
</dbReference>